<evidence type="ECO:0000313" key="1">
    <source>
        <dbReference type="EMBL" id="PCI79757.1"/>
    </source>
</evidence>
<sequence length="95" mass="10407">MKTLTAAILIGLMIACSPEPEGGLVENEVEATRSDGTGSFKMANREIREETLQMLGDAGIEYWIGDDGAINYNLVDGEEIDKIGNDVILTYIRRN</sequence>
<protein>
    <submittedName>
        <fullName evidence="1">Uncharacterized protein</fullName>
    </submittedName>
</protein>
<dbReference type="AlphaFoldDB" id="A0A2A4XCI4"/>
<reference evidence="2" key="1">
    <citation type="submission" date="2017-08" db="EMBL/GenBank/DDBJ databases">
        <title>A dynamic microbial community with high functional redundancy inhabits the cold, oxic subseafloor aquifer.</title>
        <authorList>
            <person name="Tully B.J."/>
            <person name="Wheat C.G."/>
            <person name="Glazer B.T."/>
            <person name="Huber J.A."/>
        </authorList>
    </citation>
    <scope>NUCLEOTIDE SEQUENCE [LARGE SCALE GENOMIC DNA]</scope>
</reference>
<evidence type="ECO:0000313" key="2">
    <source>
        <dbReference type="Proteomes" id="UP000218767"/>
    </source>
</evidence>
<dbReference type="PROSITE" id="PS51257">
    <property type="entry name" value="PROKAR_LIPOPROTEIN"/>
    <property type="match status" value="1"/>
</dbReference>
<name>A0A2A4XCI4_9GAMM</name>
<accession>A0A2A4XCI4</accession>
<gene>
    <name evidence="1" type="ORF">COB20_04005</name>
</gene>
<dbReference type="EMBL" id="NVUL01000014">
    <property type="protein sequence ID" value="PCI79757.1"/>
    <property type="molecule type" value="Genomic_DNA"/>
</dbReference>
<dbReference type="Proteomes" id="UP000218767">
    <property type="component" value="Unassembled WGS sequence"/>
</dbReference>
<organism evidence="1 2">
    <name type="scientific">SAR86 cluster bacterium</name>
    <dbReference type="NCBI Taxonomy" id="2030880"/>
    <lineage>
        <taxon>Bacteria</taxon>
        <taxon>Pseudomonadati</taxon>
        <taxon>Pseudomonadota</taxon>
        <taxon>Gammaproteobacteria</taxon>
        <taxon>SAR86 cluster</taxon>
    </lineage>
</organism>
<comment type="caution">
    <text evidence="1">The sequence shown here is derived from an EMBL/GenBank/DDBJ whole genome shotgun (WGS) entry which is preliminary data.</text>
</comment>
<proteinExistence type="predicted"/>